<dbReference type="Proteomes" id="UP000327118">
    <property type="component" value="Unassembled WGS sequence"/>
</dbReference>
<organism evidence="2 3">
    <name type="scientific">Aspergillus coremiiformis</name>
    <dbReference type="NCBI Taxonomy" id="138285"/>
    <lineage>
        <taxon>Eukaryota</taxon>
        <taxon>Fungi</taxon>
        <taxon>Dikarya</taxon>
        <taxon>Ascomycota</taxon>
        <taxon>Pezizomycotina</taxon>
        <taxon>Eurotiomycetes</taxon>
        <taxon>Eurotiomycetidae</taxon>
        <taxon>Eurotiales</taxon>
        <taxon>Aspergillaceae</taxon>
        <taxon>Aspergillus</taxon>
        <taxon>Aspergillus subgen. Circumdati</taxon>
    </lineage>
</organism>
<protein>
    <submittedName>
        <fullName evidence="2">Uncharacterized protein</fullName>
    </submittedName>
</protein>
<evidence type="ECO:0000313" key="2">
    <source>
        <dbReference type="EMBL" id="KAE8348784.1"/>
    </source>
</evidence>
<proteinExistence type="predicted"/>
<feature type="region of interest" description="Disordered" evidence="1">
    <location>
        <begin position="84"/>
        <end position="117"/>
    </location>
</feature>
<dbReference type="EMBL" id="ML739399">
    <property type="protein sequence ID" value="KAE8348784.1"/>
    <property type="molecule type" value="Genomic_DNA"/>
</dbReference>
<reference evidence="3" key="1">
    <citation type="submission" date="2019-04" db="EMBL/GenBank/DDBJ databases">
        <title>Friends and foes A comparative genomics studyof 23 Aspergillus species from section Flavi.</title>
        <authorList>
            <consortium name="DOE Joint Genome Institute"/>
            <person name="Kjaerbolling I."/>
            <person name="Vesth T."/>
            <person name="Frisvad J.C."/>
            <person name="Nybo J.L."/>
            <person name="Theobald S."/>
            <person name="Kildgaard S."/>
            <person name="Isbrandt T."/>
            <person name="Kuo A."/>
            <person name="Sato A."/>
            <person name="Lyhne E.K."/>
            <person name="Kogle M.E."/>
            <person name="Wiebenga A."/>
            <person name="Kun R.S."/>
            <person name="Lubbers R.J."/>
            <person name="Makela M.R."/>
            <person name="Barry K."/>
            <person name="Chovatia M."/>
            <person name="Clum A."/>
            <person name="Daum C."/>
            <person name="Haridas S."/>
            <person name="He G."/>
            <person name="LaButti K."/>
            <person name="Lipzen A."/>
            <person name="Mondo S."/>
            <person name="Riley R."/>
            <person name="Salamov A."/>
            <person name="Simmons B.A."/>
            <person name="Magnuson J.K."/>
            <person name="Henrissat B."/>
            <person name="Mortensen U.H."/>
            <person name="Larsen T.O."/>
            <person name="Devries R.P."/>
            <person name="Grigoriev I.V."/>
            <person name="Machida M."/>
            <person name="Baker S.E."/>
            <person name="Andersen M.R."/>
        </authorList>
    </citation>
    <scope>NUCLEOTIDE SEQUENCE [LARGE SCALE GENOMIC DNA]</scope>
    <source>
        <strain evidence="3">CBS 553.77</strain>
    </source>
</reference>
<sequence length="253" mass="28859">MSDADPLLGAVDEMDIDFAPLIRKQPLPTRESALIRKKKIIQQGQKNLRRRRSMRNDMLPYDLRLVKARLKVVARSKNKVTLPVAKPVPSSKPPAVLIDAGQKNDDRKPEVGESSRPKYTGLLYFPKTAKAQALQRPPTLRVRPIMDLRRIKISPSLQVADCQASRDAAAVEDLPHFYPAVNGKRVPLQEPSIYVDEKIASMTERSSSWEDDRGWQNPPRDLVARVEIKWQLLLLCIAILWYMWPTGDIDHQE</sequence>
<name>A0A5N6YTF7_9EURO</name>
<evidence type="ECO:0000313" key="3">
    <source>
        <dbReference type="Proteomes" id="UP000327118"/>
    </source>
</evidence>
<dbReference type="AlphaFoldDB" id="A0A5N6YTF7"/>
<keyword evidence="3" id="KW-1185">Reference proteome</keyword>
<dbReference type="OrthoDB" id="4484700at2759"/>
<feature type="compositionally biased region" description="Low complexity" evidence="1">
    <location>
        <begin position="84"/>
        <end position="96"/>
    </location>
</feature>
<accession>A0A5N6YTF7</accession>
<evidence type="ECO:0000256" key="1">
    <source>
        <dbReference type="SAM" id="MobiDB-lite"/>
    </source>
</evidence>
<gene>
    <name evidence="2" type="ORF">BDV28DRAFT_77760</name>
</gene>
<feature type="compositionally biased region" description="Basic and acidic residues" evidence="1">
    <location>
        <begin position="102"/>
        <end position="116"/>
    </location>
</feature>